<sequence>MSSLNFICKMPQVILRHCFYSFPASQSMLAPSTSARARSS</sequence>
<protein>
    <submittedName>
        <fullName evidence="1">Uncharacterized protein</fullName>
    </submittedName>
</protein>
<dbReference type="EMBL" id="BK016164">
    <property type="protein sequence ID" value="DAF99361.1"/>
    <property type="molecule type" value="Genomic_DNA"/>
</dbReference>
<reference evidence="1" key="1">
    <citation type="journal article" date="2021" name="Proc. Natl. Acad. Sci. U.S.A.">
        <title>A Catalog of Tens of Thousands of Viruses from Human Metagenomes Reveals Hidden Associations with Chronic Diseases.</title>
        <authorList>
            <person name="Tisza M.J."/>
            <person name="Buck C.B."/>
        </authorList>
    </citation>
    <scope>NUCLEOTIDE SEQUENCE</scope>
    <source>
        <strain evidence="1">Ct7113</strain>
    </source>
</reference>
<organism evidence="1">
    <name type="scientific">Myoviridae sp. ct7113</name>
    <dbReference type="NCBI Taxonomy" id="2825037"/>
    <lineage>
        <taxon>Viruses</taxon>
        <taxon>Duplodnaviria</taxon>
        <taxon>Heunggongvirae</taxon>
        <taxon>Uroviricota</taxon>
        <taxon>Caudoviricetes</taxon>
    </lineage>
</organism>
<proteinExistence type="predicted"/>
<name>A0A8S5UY18_9CAUD</name>
<accession>A0A8S5UY18</accession>
<evidence type="ECO:0000313" key="1">
    <source>
        <dbReference type="EMBL" id="DAF99361.1"/>
    </source>
</evidence>